<keyword evidence="9" id="KW-0819">tRNA processing</keyword>
<evidence type="ECO:0000256" key="8">
    <source>
        <dbReference type="ARBA" id="ARBA00022884"/>
    </source>
</evidence>
<dbReference type="Pfam" id="PF14622">
    <property type="entry name" value="Ribonucleas_3_3"/>
    <property type="match status" value="1"/>
</dbReference>
<organism evidence="12 13">
    <name type="scientific">Frigoriglobus tundricola</name>
    <dbReference type="NCBI Taxonomy" id="2774151"/>
    <lineage>
        <taxon>Bacteria</taxon>
        <taxon>Pseudomonadati</taxon>
        <taxon>Planctomycetota</taxon>
        <taxon>Planctomycetia</taxon>
        <taxon>Gemmatales</taxon>
        <taxon>Gemmataceae</taxon>
        <taxon>Frigoriglobus</taxon>
    </lineage>
</organism>
<comment type="subcellular location">
    <subcellularLocation>
        <location evidence="9">Cytoplasm</location>
    </subcellularLocation>
</comment>
<dbReference type="SMART" id="SM00535">
    <property type="entry name" value="RIBOc"/>
    <property type="match status" value="1"/>
</dbReference>
<dbReference type="GO" id="GO:0046872">
    <property type="term" value="F:metal ion binding"/>
    <property type="evidence" value="ECO:0007669"/>
    <property type="project" value="UniProtKB-KW"/>
</dbReference>
<gene>
    <name evidence="9" type="primary">rnc</name>
    <name evidence="12" type="ORF">FTUN_4349</name>
</gene>
<dbReference type="SUPFAM" id="SSF69065">
    <property type="entry name" value="RNase III domain-like"/>
    <property type="match status" value="1"/>
</dbReference>
<dbReference type="GO" id="GO:0010468">
    <property type="term" value="P:regulation of gene expression"/>
    <property type="evidence" value="ECO:0007669"/>
    <property type="project" value="TreeGrafter"/>
</dbReference>
<dbReference type="HAMAP" id="MF_00104">
    <property type="entry name" value="RNase_III"/>
    <property type="match status" value="1"/>
</dbReference>
<dbReference type="KEGG" id="ftj:FTUN_4349"/>
<comment type="catalytic activity">
    <reaction evidence="1 9">
        <text>Endonucleolytic cleavage to 5'-phosphomonoester.</text>
        <dbReference type="EC" id="3.1.26.3"/>
    </reaction>
</comment>
<dbReference type="GO" id="GO:0019843">
    <property type="term" value="F:rRNA binding"/>
    <property type="evidence" value="ECO:0007669"/>
    <property type="project" value="UniProtKB-KW"/>
</dbReference>
<dbReference type="InterPro" id="IPR000999">
    <property type="entry name" value="RNase_III_dom"/>
</dbReference>
<dbReference type="PANTHER" id="PTHR11207">
    <property type="entry name" value="RIBONUCLEASE III"/>
    <property type="match status" value="1"/>
</dbReference>
<feature type="domain" description="DRBM" evidence="10">
    <location>
        <begin position="167"/>
        <end position="236"/>
    </location>
</feature>
<evidence type="ECO:0000313" key="13">
    <source>
        <dbReference type="Proteomes" id="UP000503447"/>
    </source>
</evidence>
<evidence type="ECO:0000256" key="2">
    <source>
        <dbReference type="ARBA" id="ARBA00010183"/>
    </source>
</evidence>
<dbReference type="GO" id="GO:0004525">
    <property type="term" value="F:ribonuclease III activity"/>
    <property type="evidence" value="ECO:0007669"/>
    <property type="project" value="UniProtKB-UniRule"/>
</dbReference>
<keyword evidence="8 9" id="KW-0694">RNA-binding</keyword>
<dbReference type="GO" id="GO:0005737">
    <property type="term" value="C:cytoplasm"/>
    <property type="evidence" value="ECO:0007669"/>
    <property type="project" value="UniProtKB-SubCell"/>
</dbReference>
<dbReference type="Gene3D" id="1.10.1520.10">
    <property type="entry name" value="Ribonuclease III domain"/>
    <property type="match status" value="1"/>
</dbReference>
<comment type="cofactor">
    <cofactor evidence="9">
        <name>Mg(2+)</name>
        <dbReference type="ChEBI" id="CHEBI:18420"/>
    </cofactor>
</comment>
<dbReference type="PROSITE" id="PS50142">
    <property type="entry name" value="RNASE_3_2"/>
    <property type="match status" value="1"/>
</dbReference>
<feature type="active site" evidence="9">
    <location>
        <position position="58"/>
    </location>
</feature>
<dbReference type="FunFam" id="1.10.1520.10:FF:000001">
    <property type="entry name" value="Ribonuclease 3"/>
    <property type="match status" value="1"/>
</dbReference>
<sequence>MPPSDTLTGNRERAILADCQDAIGYRFNKPELLRAALTHTSGANTRAASNERLEFLGDSVLGLVTCEQLYERFPEYQEGDLTKVKSVVVSRKTCARFSQELGLGDFLFLGKGVHNYGAIPPNMLADVFESLVAGIFLDGGWDAAKEFVLRFIRPEIERVARDAISANAKSQLQTVTQREYGDTPRYFVLDEQGPDHNKCFKVAAQVNDDRFPAAWGNTKKDAELKAAMNALAFIHGEPLPFPCD</sequence>
<keyword evidence="6 9" id="KW-0255">Endonuclease</keyword>
<keyword evidence="5 9" id="KW-0540">Nuclease</keyword>
<protein>
    <recommendedName>
        <fullName evidence="9">Ribonuclease 3</fullName>
        <ecNumber evidence="9">3.1.26.3</ecNumber>
    </recommendedName>
    <alternativeName>
        <fullName evidence="9">Ribonuclease III</fullName>
        <shortName evidence="9">RNase III</shortName>
    </alternativeName>
</protein>
<evidence type="ECO:0000259" key="11">
    <source>
        <dbReference type="PROSITE" id="PS50142"/>
    </source>
</evidence>
<evidence type="ECO:0000313" key="12">
    <source>
        <dbReference type="EMBL" id="QJW96790.1"/>
    </source>
</evidence>
<evidence type="ECO:0000256" key="6">
    <source>
        <dbReference type="ARBA" id="ARBA00022759"/>
    </source>
</evidence>
<evidence type="ECO:0000256" key="9">
    <source>
        <dbReference type="HAMAP-Rule" id="MF_00104"/>
    </source>
</evidence>
<proteinExistence type="inferred from homology"/>
<dbReference type="EC" id="3.1.26.3" evidence="9"/>
<accession>A0A6M5YTV4</accession>
<keyword evidence="13" id="KW-1185">Reference proteome</keyword>
<dbReference type="Proteomes" id="UP000503447">
    <property type="component" value="Chromosome"/>
</dbReference>
<dbReference type="PROSITE" id="PS50137">
    <property type="entry name" value="DS_RBD"/>
    <property type="match status" value="1"/>
</dbReference>
<comment type="function">
    <text evidence="9">Digests double-stranded RNA. Involved in the processing of primary rRNA transcript to yield the immediate precursors to the large and small rRNAs (23S and 16S). Processes some mRNAs, and tRNAs when they are encoded in the rRNA operon. Processes pre-crRNA and tracrRNA of type II CRISPR loci if present in the organism.</text>
</comment>
<dbReference type="GO" id="GO:0008033">
    <property type="term" value="P:tRNA processing"/>
    <property type="evidence" value="ECO:0007669"/>
    <property type="project" value="UniProtKB-KW"/>
</dbReference>
<dbReference type="EMBL" id="CP053452">
    <property type="protein sequence ID" value="QJW96790.1"/>
    <property type="molecule type" value="Genomic_DNA"/>
</dbReference>
<evidence type="ECO:0000256" key="3">
    <source>
        <dbReference type="ARBA" id="ARBA00022552"/>
    </source>
</evidence>
<keyword evidence="9" id="KW-0460">Magnesium</keyword>
<dbReference type="GO" id="GO:0003725">
    <property type="term" value="F:double-stranded RNA binding"/>
    <property type="evidence" value="ECO:0007669"/>
    <property type="project" value="TreeGrafter"/>
</dbReference>
<dbReference type="InterPro" id="IPR011907">
    <property type="entry name" value="RNase_III"/>
</dbReference>
<dbReference type="GO" id="GO:0006364">
    <property type="term" value="P:rRNA processing"/>
    <property type="evidence" value="ECO:0007669"/>
    <property type="project" value="UniProtKB-UniRule"/>
</dbReference>
<dbReference type="InterPro" id="IPR036389">
    <property type="entry name" value="RNase_III_sf"/>
</dbReference>
<keyword evidence="4 9" id="KW-0507">mRNA processing</keyword>
<keyword evidence="9" id="KW-0479">Metal-binding</keyword>
<dbReference type="RefSeq" id="WP_171472308.1">
    <property type="nucleotide sequence ID" value="NZ_CP053452.2"/>
</dbReference>
<evidence type="ECO:0000256" key="5">
    <source>
        <dbReference type="ARBA" id="ARBA00022722"/>
    </source>
</evidence>
<dbReference type="Gene3D" id="3.30.160.20">
    <property type="match status" value="1"/>
</dbReference>
<dbReference type="CDD" id="cd10845">
    <property type="entry name" value="DSRM_RNAse_III_family"/>
    <property type="match status" value="1"/>
</dbReference>
<dbReference type="PANTHER" id="PTHR11207:SF0">
    <property type="entry name" value="RIBONUCLEASE 3"/>
    <property type="match status" value="1"/>
</dbReference>
<feature type="active site" evidence="9">
    <location>
        <position position="129"/>
    </location>
</feature>
<feature type="binding site" evidence="9">
    <location>
        <position position="126"/>
    </location>
    <ligand>
        <name>Mg(2+)</name>
        <dbReference type="ChEBI" id="CHEBI:18420"/>
    </ligand>
</feature>
<dbReference type="CDD" id="cd00593">
    <property type="entry name" value="RIBOc"/>
    <property type="match status" value="1"/>
</dbReference>
<feature type="domain" description="RNase III" evidence="11">
    <location>
        <begin position="16"/>
        <end position="140"/>
    </location>
</feature>
<dbReference type="PROSITE" id="PS00517">
    <property type="entry name" value="RNASE_3_1"/>
    <property type="match status" value="1"/>
</dbReference>
<dbReference type="InterPro" id="IPR014720">
    <property type="entry name" value="dsRBD_dom"/>
</dbReference>
<keyword evidence="9" id="KW-0963">Cytoplasm</keyword>
<dbReference type="GO" id="GO:0006397">
    <property type="term" value="P:mRNA processing"/>
    <property type="evidence" value="ECO:0007669"/>
    <property type="project" value="UniProtKB-UniRule"/>
</dbReference>
<dbReference type="AlphaFoldDB" id="A0A6M5YTV4"/>
<dbReference type="Pfam" id="PF00035">
    <property type="entry name" value="dsrm"/>
    <property type="match status" value="1"/>
</dbReference>
<keyword evidence="9" id="KW-0699">rRNA-binding</keyword>
<name>A0A6M5YTV4_9BACT</name>
<evidence type="ECO:0000259" key="10">
    <source>
        <dbReference type="PROSITE" id="PS50137"/>
    </source>
</evidence>
<evidence type="ECO:0000256" key="1">
    <source>
        <dbReference type="ARBA" id="ARBA00000109"/>
    </source>
</evidence>
<feature type="binding site" evidence="9">
    <location>
        <position position="54"/>
    </location>
    <ligand>
        <name>Mg(2+)</name>
        <dbReference type="ChEBI" id="CHEBI:18420"/>
    </ligand>
</feature>
<comment type="similarity">
    <text evidence="2">Belongs to the ribonuclease III family.</text>
</comment>
<evidence type="ECO:0000256" key="7">
    <source>
        <dbReference type="ARBA" id="ARBA00022801"/>
    </source>
</evidence>
<feature type="binding site" evidence="9">
    <location>
        <position position="129"/>
    </location>
    <ligand>
        <name>Mg(2+)</name>
        <dbReference type="ChEBI" id="CHEBI:18420"/>
    </ligand>
</feature>
<dbReference type="SUPFAM" id="SSF54768">
    <property type="entry name" value="dsRNA-binding domain-like"/>
    <property type="match status" value="1"/>
</dbReference>
<keyword evidence="7 9" id="KW-0378">Hydrolase</keyword>
<keyword evidence="3 9" id="KW-0698">rRNA processing</keyword>
<dbReference type="SMART" id="SM00358">
    <property type="entry name" value="DSRM"/>
    <property type="match status" value="1"/>
</dbReference>
<comment type="subunit">
    <text evidence="9">Homodimer.</text>
</comment>
<reference evidence="13" key="1">
    <citation type="submission" date="2020-05" db="EMBL/GenBank/DDBJ databases">
        <title>Frigoriglobus tundricola gen. nov., sp. nov., a psychrotolerant cellulolytic planctomycete of the family Gemmataceae with two divergent copies of 16S rRNA gene.</title>
        <authorList>
            <person name="Kulichevskaya I.S."/>
            <person name="Ivanova A.A."/>
            <person name="Naumoff D.G."/>
            <person name="Beletsky A.V."/>
            <person name="Rijpstra W.I.C."/>
            <person name="Sinninghe Damste J.S."/>
            <person name="Mardanov A.V."/>
            <person name="Ravin N.V."/>
            <person name="Dedysh S.N."/>
        </authorList>
    </citation>
    <scope>NUCLEOTIDE SEQUENCE [LARGE SCALE GENOMIC DNA]</scope>
    <source>
        <strain evidence="13">PL17</strain>
    </source>
</reference>
<evidence type="ECO:0000256" key="4">
    <source>
        <dbReference type="ARBA" id="ARBA00022664"/>
    </source>
</evidence>
<dbReference type="NCBIfam" id="TIGR02191">
    <property type="entry name" value="RNaseIII"/>
    <property type="match status" value="1"/>
</dbReference>